<protein>
    <recommendedName>
        <fullName evidence="7">Small ribosomal subunit protein mS29</fullName>
    </recommendedName>
</protein>
<name>A0AA38F5U2_TAXCH</name>
<organism evidence="8 9">
    <name type="scientific">Taxus chinensis</name>
    <name type="common">Chinese yew</name>
    <name type="synonym">Taxus wallichiana var. chinensis</name>
    <dbReference type="NCBI Taxonomy" id="29808"/>
    <lineage>
        <taxon>Eukaryota</taxon>
        <taxon>Viridiplantae</taxon>
        <taxon>Streptophyta</taxon>
        <taxon>Embryophyta</taxon>
        <taxon>Tracheophyta</taxon>
        <taxon>Spermatophyta</taxon>
        <taxon>Pinopsida</taxon>
        <taxon>Pinidae</taxon>
        <taxon>Conifers II</taxon>
        <taxon>Cupressales</taxon>
        <taxon>Taxaceae</taxon>
        <taxon>Taxus</taxon>
    </lineage>
</organism>
<keyword evidence="5" id="KW-0496">Mitochondrion</keyword>
<proteinExistence type="inferred from homology"/>
<evidence type="ECO:0000256" key="2">
    <source>
        <dbReference type="ARBA" id="ARBA00009863"/>
    </source>
</evidence>
<dbReference type="AlphaFoldDB" id="A0AA38F5U2"/>
<gene>
    <name evidence="8" type="ORF">KI387_034915</name>
</gene>
<feature type="non-terminal residue" evidence="8">
    <location>
        <position position="1"/>
    </location>
</feature>
<keyword evidence="3" id="KW-0809">Transit peptide</keyword>
<evidence type="ECO:0000256" key="6">
    <source>
        <dbReference type="ARBA" id="ARBA00023274"/>
    </source>
</evidence>
<dbReference type="GO" id="GO:0005763">
    <property type="term" value="C:mitochondrial small ribosomal subunit"/>
    <property type="evidence" value="ECO:0007669"/>
    <property type="project" value="TreeGrafter"/>
</dbReference>
<dbReference type="PANTHER" id="PTHR12810">
    <property type="entry name" value="MITOCHONDRIAL 28S RIBOSOMAL PROTEIN S29"/>
    <property type="match status" value="1"/>
</dbReference>
<evidence type="ECO:0000256" key="1">
    <source>
        <dbReference type="ARBA" id="ARBA00004173"/>
    </source>
</evidence>
<comment type="subcellular location">
    <subcellularLocation>
        <location evidence="1">Mitochondrion</location>
    </subcellularLocation>
</comment>
<evidence type="ECO:0000256" key="7">
    <source>
        <dbReference type="ARBA" id="ARBA00035140"/>
    </source>
</evidence>
<dbReference type="InterPro" id="IPR019368">
    <property type="entry name" value="Ribosomal_mS29"/>
</dbReference>
<dbReference type="EMBL" id="JAHRHJ020003813">
    <property type="protein sequence ID" value="KAH9290798.1"/>
    <property type="molecule type" value="Genomic_DNA"/>
</dbReference>
<dbReference type="Pfam" id="PF10236">
    <property type="entry name" value="DAP3"/>
    <property type="match status" value="1"/>
</dbReference>
<comment type="caution">
    <text evidence="8">The sequence shown here is derived from an EMBL/GenBank/DDBJ whole genome shotgun (WGS) entry which is preliminary data.</text>
</comment>
<dbReference type="Proteomes" id="UP000824469">
    <property type="component" value="Unassembled WGS sequence"/>
</dbReference>
<evidence type="ECO:0000313" key="9">
    <source>
        <dbReference type="Proteomes" id="UP000824469"/>
    </source>
</evidence>
<reference evidence="8 9" key="1">
    <citation type="journal article" date="2021" name="Nat. Plants">
        <title>The Taxus genome provides insights into paclitaxel biosynthesis.</title>
        <authorList>
            <person name="Xiong X."/>
            <person name="Gou J."/>
            <person name="Liao Q."/>
            <person name="Li Y."/>
            <person name="Zhou Q."/>
            <person name="Bi G."/>
            <person name="Li C."/>
            <person name="Du R."/>
            <person name="Wang X."/>
            <person name="Sun T."/>
            <person name="Guo L."/>
            <person name="Liang H."/>
            <person name="Lu P."/>
            <person name="Wu Y."/>
            <person name="Zhang Z."/>
            <person name="Ro D.K."/>
            <person name="Shang Y."/>
            <person name="Huang S."/>
            <person name="Yan J."/>
        </authorList>
    </citation>
    <scope>NUCLEOTIDE SEQUENCE [LARGE SCALE GENOMIC DNA]</scope>
    <source>
        <strain evidence="8">Ta-2019</strain>
    </source>
</reference>
<evidence type="ECO:0000256" key="4">
    <source>
        <dbReference type="ARBA" id="ARBA00022980"/>
    </source>
</evidence>
<comment type="similarity">
    <text evidence="2">Belongs to the mitochondrion-specific ribosomal protein mS29 family.</text>
</comment>
<dbReference type="GO" id="GO:0003735">
    <property type="term" value="F:structural constituent of ribosome"/>
    <property type="evidence" value="ECO:0007669"/>
    <property type="project" value="TreeGrafter"/>
</dbReference>
<dbReference type="OMA" id="SAKEWTH"/>
<evidence type="ECO:0000313" key="8">
    <source>
        <dbReference type="EMBL" id="KAH9290798.1"/>
    </source>
</evidence>
<evidence type="ECO:0000256" key="5">
    <source>
        <dbReference type="ARBA" id="ARBA00023128"/>
    </source>
</evidence>
<keyword evidence="6" id="KW-0687">Ribonucleoprotein</keyword>
<dbReference type="PANTHER" id="PTHR12810:SF0">
    <property type="entry name" value="SMALL RIBOSOMAL SUBUNIT PROTEIN MS29"/>
    <property type="match status" value="1"/>
</dbReference>
<accession>A0AA38F5U2</accession>
<sequence length="410" mass="46112">MRDVVINAIRALSRSRILYAPKTYIFSNNTCDARHGIGRNNFLRPGLVSISSCTKKLAAEEEADSELILKKEDDEGDIVNAAAPGLRRKKPLFTNAASLSELTQEDVNTYITISDEDLKHSIGEGLPAGLTKEYEETKGCSLLVRESFLELRDELKACVEKAKNPNAQLGNPRKQFILDGPVSSGKSITLAMLVHWARAEGWFVFYVPNGKEWTHGGFYYKNPVASSWDTPKQAITVLERLLKCHENILQQLRCQKFEPITLGEGPGIGAMKDAETVAMPEGSTLFDLVQTGLTCSHAAVGVVVRLREELSMVKEVPVIFIIDQYNSWFTFSEYKEYTGRRSHRAIHARELTMVKPYRSMLHNDMMVAAYSHSTAVGKLRKHLPDTPVNVRYDFPRYDIDEAEAVINYYT</sequence>
<evidence type="ECO:0000256" key="3">
    <source>
        <dbReference type="ARBA" id="ARBA00022946"/>
    </source>
</evidence>
<keyword evidence="4" id="KW-0689">Ribosomal protein</keyword>
<keyword evidence="9" id="KW-1185">Reference proteome</keyword>